<feature type="transmembrane region" description="Helical" evidence="1">
    <location>
        <begin position="12"/>
        <end position="35"/>
    </location>
</feature>
<evidence type="ECO:0000313" key="2">
    <source>
        <dbReference type="EMBL" id="KYG04179.1"/>
    </source>
</evidence>
<feature type="transmembrane region" description="Helical" evidence="1">
    <location>
        <begin position="144"/>
        <end position="164"/>
    </location>
</feature>
<dbReference type="AlphaFoldDB" id="A0A150THN3"/>
<keyword evidence="1" id="KW-0472">Membrane</keyword>
<dbReference type="EMBL" id="JEME01002476">
    <property type="protein sequence ID" value="KYG04179.1"/>
    <property type="molecule type" value="Genomic_DNA"/>
</dbReference>
<keyword evidence="1" id="KW-0812">Transmembrane</keyword>
<feature type="transmembrane region" description="Helical" evidence="1">
    <location>
        <begin position="41"/>
        <end position="62"/>
    </location>
</feature>
<gene>
    <name evidence="2" type="ORF">BE21_04105</name>
</gene>
<name>A0A150THN3_SORCE</name>
<dbReference type="Proteomes" id="UP000075502">
    <property type="component" value="Unassembled WGS sequence"/>
</dbReference>
<comment type="caution">
    <text evidence="2">The sequence shown here is derived from an EMBL/GenBank/DDBJ whole genome shotgun (WGS) entry which is preliminary data.</text>
</comment>
<evidence type="ECO:0000313" key="3">
    <source>
        <dbReference type="Proteomes" id="UP000075502"/>
    </source>
</evidence>
<reference evidence="2 3" key="1">
    <citation type="submission" date="2014-02" db="EMBL/GenBank/DDBJ databases">
        <title>The small core and large imbalanced accessory genome model reveals a collaborative survival strategy of Sorangium cellulosum strains in nature.</title>
        <authorList>
            <person name="Han K."/>
            <person name="Peng R."/>
            <person name="Blom J."/>
            <person name="Li Y.-Z."/>
        </authorList>
    </citation>
    <scope>NUCLEOTIDE SEQUENCE [LARGE SCALE GENOMIC DNA]</scope>
    <source>
        <strain evidence="2 3">So0007-03</strain>
    </source>
</reference>
<protein>
    <submittedName>
        <fullName evidence="2">Uncharacterized protein</fullName>
    </submittedName>
</protein>
<feature type="transmembrane region" description="Helical" evidence="1">
    <location>
        <begin position="74"/>
        <end position="90"/>
    </location>
</feature>
<keyword evidence="1" id="KW-1133">Transmembrane helix</keyword>
<organism evidence="2 3">
    <name type="scientific">Sorangium cellulosum</name>
    <name type="common">Polyangium cellulosum</name>
    <dbReference type="NCBI Taxonomy" id="56"/>
    <lineage>
        <taxon>Bacteria</taxon>
        <taxon>Pseudomonadati</taxon>
        <taxon>Myxococcota</taxon>
        <taxon>Polyangia</taxon>
        <taxon>Polyangiales</taxon>
        <taxon>Polyangiaceae</taxon>
        <taxon>Sorangium</taxon>
    </lineage>
</organism>
<feature type="transmembrane region" description="Helical" evidence="1">
    <location>
        <begin position="102"/>
        <end position="123"/>
    </location>
</feature>
<evidence type="ECO:0000256" key="1">
    <source>
        <dbReference type="SAM" id="Phobius"/>
    </source>
</evidence>
<sequence>MIADRRRDPGAAGIAALALGLLAAPWVYVTLFRALSAFQTPFVLVATPLLVAATIVLGLEAFSRLRGFRRTRQIAAATSAVVVLTILWALTNFTPMIEAERLGLLATVWLGATLAWLVVSLRVGAVGPEARVHQRLTSPARQRAALATAILLLGALSAISWRYLTTPTVFIGDR</sequence>
<accession>A0A150THN3</accession>
<proteinExistence type="predicted"/>